<keyword evidence="3" id="KW-1185">Reference proteome</keyword>
<dbReference type="InterPro" id="IPR012427">
    <property type="entry name" value="DUF1622"/>
</dbReference>
<feature type="transmembrane region" description="Helical" evidence="1">
    <location>
        <begin position="61"/>
        <end position="82"/>
    </location>
</feature>
<evidence type="ECO:0008006" key="4">
    <source>
        <dbReference type="Google" id="ProtNLM"/>
    </source>
</evidence>
<reference evidence="2" key="2">
    <citation type="submission" date="2024-02" db="EMBL/GenBank/DDBJ databases">
        <title>The Genome Sequence of Enterococcus diestrammenae JM9A.</title>
        <authorList>
            <person name="Earl A."/>
            <person name="Manson A."/>
            <person name="Gilmore M."/>
            <person name="Sanders J."/>
            <person name="Shea T."/>
            <person name="Howe W."/>
            <person name="Livny J."/>
            <person name="Cuomo C."/>
            <person name="Neafsey D."/>
            <person name="Birren B."/>
        </authorList>
    </citation>
    <scope>NUCLEOTIDE SEQUENCE</scope>
    <source>
        <strain evidence="2">JM9A</strain>
    </source>
</reference>
<keyword evidence="1" id="KW-0472">Membrane</keyword>
<name>A0ABV0F4P0_9ENTE</name>
<gene>
    <name evidence="2" type="ORF">BAU18_001536</name>
</gene>
<dbReference type="RefSeq" id="WP_161869234.1">
    <property type="nucleotide sequence ID" value="NZ_MAEI02000001.1"/>
</dbReference>
<feature type="transmembrane region" description="Helical" evidence="1">
    <location>
        <begin position="94"/>
        <end position="111"/>
    </location>
</feature>
<dbReference type="EMBL" id="MAEI02000001">
    <property type="protein sequence ID" value="MEO1781943.1"/>
    <property type="molecule type" value="Genomic_DNA"/>
</dbReference>
<protein>
    <recommendedName>
        <fullName evidence="4">DUF1622 domain-containing protein</fullName>
    </recommendedName>
</protein>
<dbReference type="Proteomes" id="UP001429357">
    <property type="component" value="Unassembled WGS sequence"/>
</dbReference>
<feature type="transmembrane region" description="Helical" evidence="1">
    <location>
        <begin position="15"/>
        <end position="40"/>
    </location>
</feature>
<evidence type="ECO:0000313" key="2">
    <source>
        <dbReference type="EMBL" id="MEO1781943.1"/>
    </source>
</evidence>
<keyword evidence="1" id="KW-0812">Transmembrane</keyword>
<accession>A0ABV0F4P0</accession>
<organism evidence="2 3">
    <name type="scientific">Enterococcus diestrammenae</name>
    <dbReference type="NCBI Taxonomy" id="1155073"/>
    <lineage>
        <taxon>Bacteria</taxon>
        <taxon>Bacillati</taxon>
        <taxon>Bacillota</taxon>
        <taxon>Bacilli</taxon>
        <taxon>Lactobacillales</taxon>
        <taxon>Enterococcaceae</taxon>
        <taxon>Enterococcus</taxon>
    </lineage>
</organism>
<evidence type="ECO:0000313" key="3">
    <source>
        <dbReference type="Proteomes" id="UP001429357"/>
    </source>
</evidence>
<dbReference type="PANTHER" id="PTHR38468">
    <property type="entry name" value="SLL0939 PROTEIN"/>
    <property type="match status" value="1"/>
</dbReference>
<evidence type="ECO:0000256" key="1">
    <source>
        <dbReference type="SAM" id="Phobius"/>
    </source>
</evidence>
<sequence length="137" mass="15770">MAHLSDTIMDIMSPVFHLIVVGLNFLSILVLIWGVVIAGYDFIKTEFSQPDHVRAARHNNFIRNFLGSYILLSLEILIAADIIESIINPTYEDIIRLAAVVVIRTVISFFLHREIKDALEEEEHSQEQQQQITRKIR</sequence>
<reference evidence="2" key="1">
    <citation type="submission" date="2016-06" db="EMBL/GenBank/DDBJ databases">
        <authorList>
            <person name="Van Tyne D."/>
        </authorList>
    </citation>
    <scope>NUCLEOTIDE SEQUENCE</scope>
    <source>
        <strain evidence="2">JM9A</strain>
    </source>
</reference>
<dbReference type="Pfam" id="PF07784">
    <property type="entry name" value="DUF1622"/>
    <property type="match status" value="1"/>
</dbReference>
<comment type="caution">
    <text evidence="2">The sequence shown here is derived from an EMBL/GenBank/DDBJ whole genome shotgun (WGS) entry which is preliminary data.</text>
</comment>
<proteinExistence type="predicted"/>
<dbReference type="PANTHER" id="PTHR38468:SF1">
    <property type="entry name" value="SLL0939 PROTEIN"/>
    <property type="match status" value="1"/>
</dbReference>
<keyword evidence="1" id="KW-1133">Transmembrane helix</keyword>